<evidence type="ECO:0000256" key="2">
    <source>
        <dbReference type="ARBA" id="ARBA00022741"/>
    </source>
</evidence>
<dbReference type="SUPFAM" id="SSF160246">
    <property type="entry name" value="EspE N-terminal domain-like"/>
    <property type="match status" value="1"/>
</dbReference>
<dbReference type="Gene3D" id="3.30.300.160">
    <property type="entry name" value="Type II secretion system, protein E, N-terminal domain"/>
    <property type="match status" value="1"/>
</dbReference>
<evidence type="ECO:0000313" key="5">
    <source>
        <dbReference type="EMBL" id="GAA1426404.1"/>
    </source>
</evidence>
<gene>
    <name evidence="5" type="ORF">GCM10009640_27450</name>
</gene>
<feature type="domain" description="Bacterial type II secretion system protein E" evidence="4">
    <location>
        <begin position="374"/>
        <end position="388"/>
    </location>
</feature>
<dbReference type="CDD" id="cd01129">
    <property type="entry name" value="PulE-GspE-like"/>
    <property type="match status" value="1"/>
</dbReference>
<evidence type="ECO:0000259" key="4">
    <source>
        <dbReference type="PROSITE" id="PS00662"/>
    </source>
</evidence>
<comment type="similarity">
    <text evidence="1">Belongs to the GSP E family.</text>
</comment>
<protein>
    <submittedName>
        <fullName evidence="5">ATPase, T2SS/T4P/T4SS family</fullName>
    </submittedName>
</protein>
<dbReference type="Pfam" id="PF05157">
    <property type="entry name" value="MshEN"/>
    <property type="match status" value="1"/>
</dbReference>
<dbReference type="InterPro" id="IPR027417">
    <property type="entry name" value="P-loop_NTPase"/>
</dbReference>
<evidence type="ECO:0000256" key="1">
    <source>
        <dbReference type="ARBA" id="ARBA00006611"/>
    </source>
</evidence>
<sequence>MASLTYLLMRQGDLPMARRDELVAAGIGDEAAVETLIAEGTITGSQAAWARAIQAGVSFVVLSETSIDQAALARVPSTTARRHCLLPIAVEEGRLVVAMADPADVLAIDDVRQAAGMPVQPVVAERADLLAAIDRYLRADSELHDITSTLQEEQRAEEAAMFGDTDGADEDAPIVRFVNLLVTQAVQDRASDIHIEPGEHAVRVRFRVDGVLHEMQSAPKNMQQGIISRLKIMSDIDIAERRRPQDGRMSIRHADRKIDLRVATLPTVWGEKIVMRILDSGSTKLDLADLGLLPHNAARYEASYRKPYGMILVTGPTGSGKSTTLYTTLHAVSRAEVNVITVEDPVEYRMPGVNQVQVHPKAGLTFAAALRSILRSDPDVVLIGEIRDHETAQIAIEASLTGHLVLSTLHTNDAPSAITRLTEMGIEPFLVGSALDCVVAQRLARRLCDRCKQPDTRDPQQFAVLGFEPGMAAGVQRAVGCTHCSGTGYRGRLAIHEVMSVTEEIERLTVARESTSEIARVAASQGMRTLRQDAWLKASAGLTSVDEILRVIV</sequence>
<dbReference type="PROSITE" id="PS00662">
    <property type="entry name" value="T2SP_E"/>
    <property type="match status" value="1"/>
</dbReference>
<dbReference type="PANTHER" id="PTHR30258:SF1">
    <property type="entry name" value="PROTEIN TRANSPORT PROTEIN HOFB HOMOLOG"/>
    <property type="match status" value="1"/>
</dbReference>
<dbReference type="PANTHER" id="PTHR30258">
    <property type="entry name" value="TYPE II SECRETION SYSTEM PROTEIN GSPE-RELATED"/>
    <property type="match status" value="1"/>
</dbReference>
<keyword evidence="3" id="KW-0067">ATP-binding</keyword>
<accession>A0ABN1Z079</accession>
<keyword evidence="2" id="KW-0547">Nucleotide-binding</keyword>
<dbReference type="InterPro" id="IPR003593">
    <property type="entry name" value="AAA+_ATPase"/>
</dbReference>
<dbReference type="SUPFAM" id="SSF52540">
    <property type="entry name" value="P-loop containing nucleoside triphosphate hydrolases"/>
    <property type="match status" value="1"/>
</dbReference>
<dbReference type="Gene3D" id="3.30.450.90">
    <property type="match status" value="1"/>
</dbReference>
<dbReference type="Pfam" id="PF00437">
    <property type="entry name" value="T2SSE"/>
    <property type="match status" value="1"/>
</dbReference>
<comment type="caution">
    <text evidence="5">The sequence shown here is derived from an EMBL/GenBank/DDBJ whole genome shotgun (WGS) entry which is preliminary data.</text>
</comment>
<dbReference type="Gene3D" id="3.40.50.300">
    <property type="entry name" value="P-loop containing nucleotide triphosphate hydrolases"/>
    <property type="match status" value="1"/>
</dbReference>
<reference evidence="5 6" key="1">
    <citation type="journal article" date="2019" name="Int. J. Syst. Evol. Microbiol.">
        <title>The Global Catalogue of Microorganisms (GCM) 10K type strain sequencing project: providing services to taxonomists for standard genome sequencing and annotation.</title>
        <authorList>
            <consortium name="The Broad Institute Genomics Platform"/>
            <consortium name="The Broad Institute Genome Sequencing Center for Infectious Disease"/>
            <person name="Wu L."/>
            <person name="Ma J."/>
        </authorList>
    </citation>
    <scope>NUCLEOTIDE SEQUENCE [LARGE SCALE GENOMIC DNA]</scope>
    <source>
        <strain evidence="5 6">JCM 12398</strain>
    </source>
</reference>
<organism evidence="5 6">
    <name type="scientific">Agrococcus citreus</name>
    <dbReference type="NCBI Taxonomy" id="84643"/>
    <lineage>
        <taxon>Bacteria</taxon>
        <taxon>Bacillati</taxon>
        <taxon>Actinomycetota</taxon>
        <taxon>Actinomycetes</taxon>
        <taxon>Micrococcales</taxon>
        <taxon>Microbacteriaceae</taxon>
        <taxon>Agrococcus</taxon>
    </lineage>
</organism>
<proteinExistence type="inferred from homology"/>
<dbReference type="InterPro" id="IPR037257">
    <property type="entry name" value="T2SS_E_N_sf"/>
</dbReference>
<name>A0ABN1Z079_9MICO</name>
<keyword evidence="6" id="KW-1185">Reference proteome</keyword>
<dbReference type="InterPro" id="IPR001482">
    <property type="entry name" value="T2SS/T4SS_dom"/>
</dbReference>
<evidence type="ECO:0000256" key="3">
    <source>
        <dbReference type="ARBA" id="ARBA00022840"/>
    </source>
</evidence>
<dbReference type="EMBL" id="BAAAKK010000006">
    <property type="protein sequence ID" value="GAA1426404.1"/>
    <property type="molecule type" value="Genomic_DNA"/>
</dbReference>
<dbReference type="SMART" id="SM00382">
    <property type="entry name" value="AAA"/>
    <property type="match status" value="1"/>
</dbReference>
<dbReference type="Proteomes" id="UP001501266">
    <property type="component" value="Unassembled WGS sequence"/>
</dbReference>
<dbReference type="InterPro" id="IPR007831">
    <property type="entry name" value="T2SS_GspE_N"/>
</dbReference>
<evidence type="ECO:0000313" key="6">
    <source>
        <dbReference type="Proteomes" id="UP001501266"/>
    </source>
</evidence>